<evidence type="ECO:0000256" key="1">
    <source>
        <dbReference type="SAM" id="MobiDB-lite"/>
    </source>
</evidence>
<dbReference type="AlphaFoldDB" id="Q6IKB8"/>
<name>Q6IKB8_DROME</name>
<proteinExistence type="predicted"/>
<reference evidence="2" key="1">
    <citation type="journal article" date="2003" name="Genome Biol.">
        <title>An integrated gene annotation and transcriptional profiling approach towards the full gene content of the Drosophila genome.</title>
        <authorList>
            <person name="Hild M."/>
            <person name="Beckmann B."/>
            <person name="Haas S.A."/>
            <person name="Koch B."/>
            <person name="Solovyev V."/>
            <person name="Busold C."/>
            <person name="Fellenberg K."/>
            <person name="Boutros M."/>
            <person name="Vingron M."/>
            <person name="Sauer F."/>
            <person name="Hoheisel J.D."/>
            <person name="Paro R."/>
        </authorList>
    </citation>
    <scope>NUCLEOTIDE SEQUENCE</scope>
</reference>
<protein>
    <submittedName>
        <fullName evidence="2">HDC12949</fullName>
    </submittedName>
</protein>
<feature type="region of interest" description="Disordered" evidence="1">
    <location>
        <begin position="103"/>
        <end position="127"/>
    </location>
</feature>
<dbReference type="EMBL" id="BK002448">
    <property type="protein sequence ID" value="DAA03954.1"/>
    <property type="molecule type" value="Genomic_DNA"/>
</dbReference>
<feature type="compositionally biased region" description="Low complexity" evidence="1">
    <location>
        <begin position="110"/>
        <end position="120"/>
    </location>
</feature>
<feature type="region of interest" description="Disordered" evidence="1">
    <location>
        <begin position="324"/>
        <end position="354"/>
    </location>
</feature>
<feature type="compositionally biased region" description="Polar residues" evidence="1">
    <location>
        <begin position="331"/>
        <end position="342"/>
    </location>
</feature>
<gene>
    <name evidence="2" type="ORF">HDC12949</name>
</gene>
<evidence type="ECO:0000313" key="2">
    <source>
        <dbReference type="EMBL" id="DAA03954.1"/>
    </source>
</evidence>
<sequence length="365" mass="41215">MAATKRIWQEPAALPTPIPIATHIPLPISTFTFTFTSTSTCEDVLSKSEMATIYVRMRIRMLPASQSTMQPAQLLRSPVCGCGRSTLRLRDVRRCDAMRCRPYDSDNDNDNTTTKTRTTNGGNGARQLHKSTTFSVLKRLAIHSWLWPLLPSPSTIRILRLSLGSRIFDFAEQSNPLGFPAKKWHRYNLTYTTIKITHHTAYKKNSTTMGCKHKPNGLGWNVAPIKLTNGYSKDCFVLWQAKKLSVNYSSDTHASPRRSKLTWPSDTPRRTRYRCFSTASTWLAKKLANRMAELNGHFRPPTPSPFHRGDRISKRTKPEVGCLWEIEKSGSPDTNANPNSNPKPDPRSARPYNRLNAGKLIAAFV</sequence>
<organism evidence="2">
    <name type="scientific">Drosophila melanogaster</name>
    <name type="common">Fruit fly</name>
    <dbReference type="NCBI Taxonomy" id="7227"/>
    <lineage>
        <taxon>Eukaryota</taxon>
        <taxon>Metazoa</taxon>
        <taxon>Ecdysozoa</taxon>
        <taxon>Arthropoda</taxon>
        <taxon>Hexapoda</taxon>
        <taxon>Insecta</taxon>
        <taxon>Pterygota</taxon>
        <taxon>Neoptera</taxon>
        <taxon>Endopterygota</taxon>
        <taxon>Diptera</taxon>
        <taxon>Brachycera</taxon>
        <taxon>Muscomorpha</taxon>
        <taxon>Ephydroidea</taxon>
        <taxon>Drosophilidae</taxon>
        <taxon>Drosophila</taxon>
        <taxon>Sophophora</taxon>
    </lineage>
</organism>
<accession>Q6IKB8</accession>